<accession>C0C4Y8</accession>
<dbReference type="InterPro" id="IPR026881">
    <property type="entry name" value="WYL_dom"/>
</dbReference>
<dbReference type="PANTHER" id="PTHR34580:SF1">
    <property type="entry name" value="PROTEIN PAFC"/>
    <property type="match status" value="1"/>
</dbReference>
<dbReference type="Gene3D" id="1.10.10.10">
    <property type="entry name" value="Winged helix-like DNA-binding domain superfamily/Winged helix DNA-binding domain"/>
    <property type="match status" value="1"/>
</dbReference>
<evidence type="ECO:0000313" key="5">
    <source>
        <dbReference type="Proteomes" id="UP000004893"/>
    </source>
</evidence>
<dbReference type="AlphaFoldDB" id="C0C4Y8"/>
<evidence type="ECO:0000259" key="3">
    <source>
        <dbReference type="PROSITE" id="PS51000"/>
    </source>
</evidence>
<comment type="caution">
    <text evidence="4">The sequence shown here is derived from an EMBL/GenBank/DDBJ whole genome shotgun (WGS) entry which is preliminary data.</text>
</comment>
<dbReference type="InterPro" id="IPR001034">
    <property type="entry name" value="DeoR_HTH"/>
</dbReference>
<dbReference type="PANTHER" id="PTHR34580">
    <property type="match status" value="1"/>
</dbReference>
<keyword evidence="5" id="KW-1185">Reference proteome</keyword>
<dbReference type="InterPro" id="IPR013196">
    <property type="entry name" value="HTH_11"/>
</dbReference>
<dbReference type="InterPro" id="IPR028349">
    <property type="entry name" value="PafC-like"/>
</dbReference>
<feature type="domain" description="HTH deoR-type" evidence="3">
    <location>
        <begin position="12"/>
        <end position="70"/>
    </location>
</feature>
<dbReference type="eggNOG" id="COG2378">
    <property type="taxonomic scope" value="Bacteria"/>
</dbReference>
<dbReference type="STRING" id="553973.CLOHYLEM_07155"/>
<evidence type="ECO:0000313" key="4">
    <source>
        <dbReference type="EMBL" id="EEG72756.1"/>
    </source>
</evidence>
<reference evidence="4" key="2">
    <citation type="submission" date="2013-06" db="EMBL/GenBank/DDBJ databases">
        <title>Draft genome sequence of Clostridium hylemonae (DSM 15053).</title>
        <authorList>
            <person name="Sudarsanam P."/>
            <person name="Ley R."/>
            <person name="Guruge J."/>
            <person name="Turnbaugh P.J."/>
            <person name="Mahowald M."/>
            <person name="Liep D."/>
            <person name="Gordon J."/>
        </authorList>
    </citation>
    <scope>NUCLEOTIDE SEQUENCE</scope>
    <source>
        <strain evidence="4">DSM 15053</strain>
    </source>
</reference>
<dbReference type="InterPro" id="IPR036388">
    <property type="entry name" value="WH-like_DNA-bd_sf"/>
</dbReference>
<dbReference type="InterPro" id="IPR036390">
    <property type="entry name" value="WH_DNA-bd_sf"/>
</dbReference>
<keyword evidence="2" id="KW-0804">Transcription</keyword>
<name>C0C4Y8_9FIRM</name>
<evidence type="ECO:0000256" key="1">
    <source>
        <dbReference type="ARBA" id="ARBA00023015"/>
    </source>
</evidence>
<dbReference type="SUPFAM" id="SSF46785">
    <property type="entry name" value="Winged helix' DNA-binding domain"/>
    <property type="match status" value="1"/>
</dbReference>
<dbReference type="PROSITE" id="PS51000">
    <property type="entry name" value="HTH_DEOR_2"/>
    <property type="match status" value="1"/>
</dbReference>
<sequence>MYEIDKERTDMKSSRLFQILYLLMERRDVTAGMLAERLEVSVRTIYRDLDALSAAGIPVYAQKGQGGGIRLMEEFKMDRSLLSGEQQEQILTALQSLDSVGAIEGSSLLTQMSGLFGKKAVGWLEVDFGSWGAMKKEKEYFEICREAILHCRLLSFEYFNSSGGWCERTVEPLKLCFKGGNWYVSGYCRRRRGFRLFRLSRILKLCIEDETFTPKVYKEGERPEPVQEMIPMKIRFSGEASFQVMDFFAPDDIEVEEDGTLLVNTAFPPGIWIKRFLLSFGALARVIEPEWVCRELLEEAEKIRMLYDI</sequence>
<dbReference type="InterPro" id="IPR057727">
    <property type="entry name" value="WCX_dom"/>
</dbReference>
<dbReference type="EMBL" id="ABYI02000036">
    <property type="protein sequence ID" value="EEG72756.1"/>
    <property type="molecule type" value="Genomic_DNA"/>
</dbReference>
<dbReference type="GO" id="GO:0003700">
    <property type="term" value="F:DNA-binding transcription factor activity"/>
    <property type="evidence" value="ECO:0007669"/>
    <property type="project" value="InterPro"/>
</dbReference>
<dbReference type="PIRSF" id="PIRSF016838">
    <property type="entry name" value="PafC"/>
    <property type="match status" value="1"/>
</dbReference>
<keyword evidence="1" id="KW-0805">Transcription regulation</keyword>
<dbReference type="Pfam" id="PF08279">
    <property type="entry name" value="HTH_11"/>
    <property type="match status" value="1"/>
</dbReference>
<dbReference type="Pfam" id="PF25583">
    <property type="entry name" value="WCX"/>
    <property type="match status" value="1"/>
</dbReference>
<evidence type="ECO:0000256" key="2">
    <source>
        <dbReference type="ARBA" id="ARBA00023163"/>
    </source>
</evidence>
<dbReference type="InterPro" id="IPR051534">
    <property type="entry name" value="CBASS_pafABC_assoc_protein"/>
</dbReference>
<protein>
    <submittedName>
        <fullName evidence="4">HTH domain protein</fullName>
    </submittedName>
</protein>
<organism evidence="4 5">
    <name type="scientific">[Clostridium] hylemonae DSM 15053</name>
    <dbReference type="NCBI Taxonomy" id="553973"/>
    <lineage>
        <taxon>Bacteria</taxon>
        <taxon>Bacillati</taxon>
        <taxon>Bacillota</taxon>
        <taxon>Clostridia</taxon>
        <taxon>Lachnospirales</taxon>
        <taxon>Lachnospiraceae</taxon>
    </lineage>
</organism>
<proteinExistence type="predicted"/>
<gene>
    <name evidence="4" type="ORF">CLOHYLEM_07155</name>
</gene>
<dbReference type="Proteomes" id="UP000004893">
    <property type="component" value="Unassembled WGS sequence"/>
</dbReference>
<dbReference type="HOGENOM" id="CLU_041141_5_1_9"/>
<reference evidence="4" key="1">
    <citation type="submission" date="2009-02" db="EMBL/GenBank/DDBJ databases">
        <authorList>
            <person name="Fulton L."/>
            <person name="Clifton S."/>
            <person name="Fulton B."/>
            <person name="Xu J."/>
            <person name="Minx P."/>
            <person name="Pepin K.H."/>
            <person name="Johnson M."/>
            <person name="Bhonagiri V."/>
            <person name="Nash W.E."/>
            <person name="Mardis E.R."/>
            <person name="Wilson R.K."/>
        </authorList>
    </citation>
    <scope>NUCLEOTIDE SEQUENCE [LARGE SCALE GENOMIC DNA]</scope>
    <source>
        <strain evidence="4">DSM 15053</strain>
    </source>
</reference>
<dbReference type="Pfam" id="PF13280">
    <property type="entry name" value="WYL"/>
    <property type="match status" value="1"/>
</dbReference>
<dbReference type="PROSITE" id="PS52050">
    <property type="entry name" value="WYL"/>
    <property type="match status" value="1"/>
</dbReference>